<dbReference type="GO" id="GO:0061621">
    <property type="term" value="P:canonical glycolysis"/>
    <property type="evidence" value="ECO:0007669"/>
    <property type="project" value="TreeGrafter"/>
</dbReference>
<gene>
    <name evidence="11" type="primary">pfp_1</name>
    <name evidence="11" type="ORF">OSSY52_01500</name>
</gene>
<dbReference type="GO" id="GO:0006002">
    <property type="term" value="P:fructose 6-phosphate metabolic process"/>
    <property type="evidence" value="ECO:0007669"/>
    <property type="project" value="InterPro"/>
</dbReference>
<dbReference type="GO" id="GO:0016208">
    <property type="term" value="F:AMP binding"/>
    <property type="evidence" value="ECO:0007669"/>
    <property type="project" value="TreeGrafter"/>
</dbReference>
<dbReference type="GO" id="GO:0005524">
    <property type="term" value="F:ATP binding"/>
    <property type="evidence" value="ECO:0007669"/>
    <property type="project" value="InterPro"/>
</dbReference>
<dbReference type="GO" id="GO:0046872">
    <property type="term" value="F:metal ion binding"/>
    <property type="evidence" value="ECO:0007669"/>
    <property type="project" value="UniProtKB-KW"/>
</dbReference>
<dbReference type="GO" id="GO:0070095">
    <property type="term" value="F:fructose-6-phosphate binding"/>
    <property type="evidence" value="ECO:0007669"/>
    <property type="project" value="TreeGrafter"/>
</dbReference>
<dbReference type="NCBIfam" id="NF002872">
    <property type="entry name" value="PRK03202.1"/>
    <property type="match status" value="1"/>
</dbReference>
<dbReference type="PRINTS" id="PR00476">
    <property type="entry name" value="PHFRCTKINASE"/>
</dbReference>
<reference evidence="11 12" key="1">
    <citation type="submission" date="2018-06" db="EMBL/GenBank/DDBJ databases">
        <title>Genome sequencing of Oceanotoga sp. sy52.</title>
        <authorList>
            <person name="Mori K."/>
        </authorList>
    </citation>
    <scope>NUCLEOTIDE SEQUENCE [LARGE SCALE GENOMIC DNA]</scope>
    <source>
        <strain evidence="12">sy52</strain>
    </source>
</reference>
<evidence type="ECO:0000256" key="4">
    <source>
        <dbReference type="ARBA" id="ARBA00022679"/>
    </source>
</evidence>
<evidence type="ECO:0000256" key="1">
    <source>
        <dbReference type="ARBA" id="ARBA00001946"/>
    </source>
</evidence>
<dbReference type="PANTHER" id="PTHR13697:SF52">
    <property type="entry name" value="ATP-DEPENDENT 6-PHOSPHOFRUCTOKINASE 3"/>
    <property type="match status" value="1"/>
</dbReference>
<comment type="similarity">
    <text evidence="9">Belongs to the phosphofructokinase type A (PFKA) family.</text>
</comment>
<dbReference type="InParanoid" id="A0A7G1G9L3"/>
<keyword evidence="8" id="KW-0324">Glycolysis</keyword>
<keyword evidence="5" id="KW-0479">Metal-binding</keyword>
<dbReference type="InterPro" id="IPR035966">
    <property type="entry name" value="PKF_sf"/>
</dbReference>
<proteinExistence type="inferred from homology"/>
<keyword evidence="6" id="KW-0418">Kinase</keyword>
<protein>
    <submittedName>
        <fullName evidence="11">Pyrophosphate--fructose 6-phosphate 1-phosphotransferase</fullName>
    </submittedName>
</protein>
<dbReference type="Gene3D" id="3.40.50.460">
    <property type="entry name" value="Phosphofructokinase domain"/>
    <property type="match status" value="1"/>
</dbReference>
<organism evidence="11 12">
    <name type="scientific">Tepiditoga spiralis</name>
    <dbReference type="NCBI Taxonomy" id="2108365"/>
    <lineage>
        <taxon>Bacteria</taxon>
        <taxon>Thermotogati</taxon>
        <taxon>Thermotogota</taxon>
        <taxon>Thermotogae</taxon>
        <taxon>Petrotogales</taxon>
        <taxon>Petrotogaceae</taxon>
        <taxon>Tepiditoga</taxon>
    </lineage>
</organism>
<accession>A0A7G1G9L3</accession>
<dbReference type="InterPro" id="IPR022953">
    <property type="entry name" value="ATP_PFK"/>
</dbReference>
<evidence type="ECO:0000256" key="2">
    <source>
        <dbReference type="ARBA" id="ARBA00004679"/>
    </source>
</evidence>
<comment type="cofactor">
    <cofactor evidence="1">
        <name>Mg(2+)</name>
        <dbReference type="ChEBI" id="CHEBI:18420"/>
    </cofactor>
</comment>
<keyword evidence="7" id="KW-0460">Magnesium</keyword>
<evidence type="ECO:0000256" key="3">
    <source>
        <dbReference type="ARBA" id="ARBA00022490"/>
    </source>
</evidence>
<dbReference type="Pfam" id="PF00365">
    <property type="entry name" value="PFK"/>
    <property type="match status" value="1"/>
</dbReference>
<dbReference type="InterPro" id="IPR012003">
    <property type="entry name" value="ATP_PFK_prok-type"/>
</dbReference>
<keyword evidence="3" id="KW-0963">Cytoplasm</keyword>
<evidence type="ECO:0000256" key="9">
    <source>
        <dbReference type="ARBA" id="ARBA00038478"/>
    </source>
</evidence>
<evidence type="ECO:0000256" key="8">
    <source>
        <dbReference type="ARBA" id="ARBA00023152"/>
    </source>
</evidence>
<dbReference type="Gene3D" id="3.40.50.450">
    <property type="match status" value="1"/>
</dbReference>
<dbReference type="GO" id="GO:0005945">
    <property type="term" value="C:6-phosphofructokinase complex"/>
    <property type="evidence" value="ECO:0007669"/>
    <property type="project" value="TreeGrafter"/>
</dbReference>
<keyword evidence="4 11" id="KW-0808">Transferase</keyword>
<dbReference type="SUPFAM" id="SSF53784">
    <property type="entry name" value="Phosphofructokinase"/>
    <property type="match status" value="1"/>
</dbReference>
<keyword evidence="12" id="KW-1185">Reference proteome</keyword>
<dbReference type="GO" id="GO:0048029">
    <property type="term" value="F:monosaccharide binding"/>
    <property type="evidence" value="ECO:0007669"/>
    <property type="project" value="TreeGrafter"/>
</dbReference>
<dbReference type="GO" id="GO:0003872">
    <property type="term" value="F:6-phosphofructokinase activity"/>
    <property type="evidence" value="ECO:0007669"/>
    <property type="project" value="InterPro"/>
</dbReference>
<dbReference type="GO" id="GO:0030388">
    <property type="term" value="P:fructose 1,6-bisphosphate metabolic process"/>
    <property type="evidence" value="ECO:0007669"/>
    <property type="project" value="TreeGrafter"/>
</dbReference>
<dbReference type="PIRSF" id="PIRSF000532">
    <property type="entry name" value="ATP_PFK_prok"/>
    <property type="match status" value="1"/>
</dbReference>
<evidence type="ECO:0000256" key="7">
    <source>
        <dbReference type="ARBA" id="ARBA00022842"/>
    </source>
</evidence>
<evidence type="ECO:0000256" key="5">
    <source>
        <dbReference type="ARBA" id="ARBA00022723"/>
    </source>
</evidence>
<dbReference type="GO" id="GO:0042802">
    <property type="term" value="F:identical protein binding"/>
    <property type="evidence" value="ECO:0007669"/>
    <property type="project" value="TreeGrafter"/>
</dbReference>
<comment type="pathway">
    <text evidence="2">Carbohydrate degradation; glycolysis; D-glyceraldehyde 3-phosphate and glycerone phosphate from D-glucose: step 3/4.</text>
</comment>
<evidence type="ECO:0000256" key="6">
    <source>
        <dbReference type="ARBA" id="ARBA00022777"/>
    </source>
</evidence>
<dbReference type="Proteomes" id="UP000516361">
    <property type="component" value="Chromosome"/>
</dbReference>
<evidence type="ECO:0000259" key="10">
    <source>
        <dbReference type="Pfam" id="PF00365"/>
    </source>
</evidence>
<evidence type="ECO:0000313" key="11">
    <source>
        <dbReference type="EMBL" id="BBE30009.1"/>
    </source>
</evidence>
<sequence>MKRIAILNVGGDCPGLNAVIRALIVKGAEEDIEVIGVYDGFKGLVNDKMFIMTKEHVSGKLPEGGIILGSSKYDPTKNAEDLEKLKENVKKYQITSLILLTGHTGAGIALKLKDEGVPSVIIPATIDNDLKWTDLSIGFLTALQTVVTSLDFLHSTANAGHRVIVVEVGGDEAGWLATIGGMSGGADYIITPEVLPDPKDMLANIKKRYDVGKKFSIIVVEEKAELPEEIKNVSGSDNKLVSPSELVMEYIKENVSDEIDCRIVNLGYMQRGGSPAAFDRFLAFKFGCGAVKAVKEGKTNVALGLHGYEVTEIPYTEEILENKTVKPEIYEMAKLFF</sequence>
<dbReference type="InterPro" id="IPR000023">
    <property type="entry name" value="Phosphofructokinase_dom"/>
</dbReference>
<dbReference type="UniPathway" id="UPA00109">
    <property type="reaction ID" value="UER00182"/>
</dbReference>
<dbReference type="KEGG" id="ocy:OSSY52_01500"/>
<dbReference type="PANTHER" id="PTHR13697">
    <property type="entry name" value="PHOSPHOFRUCTOKINASE"/>
    <property type="match status" value="1"/>
</dbReference>
<feature type="domain" description="Phosphofructokinase" evidence="10">
    <location>
        <begin position="3"/>
        <end position="294"/>
    </location>
</feature>
<name>A0A7G1G9L3_9BACT</name>
<dbReference type="EMBL" id="AP018712">
    <property type="protein sequence ID" value="BBE30009.1"/>
    <property type="molecule type" value="Genomic_DNA"/>
</dbReference>
<dbReference type="AlphaFoldDB" id="A0A7G1G9L3"/>
<evidence type="ECO:0000313" key="12">
    <source>
        <dbReference type="Proteomes" id="UP000516361"/>
    </source>
</evidence>
<dbReference type="RefSeq" id="WP_190615148.1">
    <property type="nucleotide sequence ID" value="NZ_AP018712.1"/>
</dbReference>